<accession>A0A0A9BZE2</accession>
<protein>
    <submittedName>
        <fullName evidence="1">Uncharacterized protein</fullName>
    </submittedName>
</protein>
<proteinExistence type="predicted"/>
<sequence>MMLSTKLQNNSEVYLSKHEFLCKMKNGIPHGQITEPKRPIQQ</sequence>
<name>A0A0A9BZE2_ARUDO</name>
<evidence type="ECO:0000313" key="1">
    <source>
        <dbReference type="EMBL" id="JAD69439.1"/>
    </source>
</evidence>
<dbReference type="EMBL" id="GBRH01228456">
    <property type="protein sequence ID" value="JAD69439.1"/>
    <property type="molecule type" value="Transcribed_RNA"/>
</dbReference>
<dbReference type="AlphaFoldDB" id="A0A0A9BZE2"/>
<reference evidence="1" key="1">
    <citation type="submission" date="2014-09" db="EMBL/GenBank/DDBJ databases">
        <authorList>
            <person name="Magalhaes I.L.F."/>
            <person name="Oliveira U."/>
            <person name="Santos F.R."/>
            <person name="Vidigal T.H.D.A."/>
            <person name="Brescovit A.D."/>
            <person name="Santos A.J."/>
        </authorList>
    </citation>
    <scope>NUCLEOTIDE SEQUENCE</scope>
    <source>
        <tissue evidence="1">Shoot tissue taken approximately 20 cm above the soil surface</tissue>
    </source>
</reference>
<organism evidence="1">
    <name type="scientific">Arundo donax</name>
    <name type="common">Giant reed</name>
    <name type="synonym">Donax arundinaceus</name>
    <dbReference type="NCBI Taxonomy" id="35708"/>
    <lineage>
        <taxon>Eukaryota</taxon>
        <taxon>Viridiplantae</taxon>
        <taxon>Streptophyta</taxon>
        <taxon>Embryophyta</taxon>
        <taxon>Tracheophyta</taxon>
        <taxon>Spermatophyta</taxon>
        <taxon>Magnoliopsida</taxon>
        <taxon>Liliopsida</taxon>
        <taxon>Poales</taxon>
        <taxon>Poaceae</taxon>
        <taxon>PACMAD clade</taxon>
        <taxon>Arundinoideae</taxon>
        <taxon>Arundineae</taxon>
        <taxon>Arundo</taxon>
    </lineage>
</organism>
<reference evidence="1" key="2">
    <citation type="journal article" date="2015" name="Data Brief">
        <title>Shoot transcriptome of the giant reed, Arundo donax.</title>
        <authorList>
            <person name="Barrero R.A."/>
            <person name="Guerrero F.D."/>
            <person name="Moolhuijzen P."/>
            <person name="Goolsby J.A."/>
            <person name="Tidwell J."/>
            <person name="Bellgard S.E."/>
            <person name="Bellgard M.I."/>
        </authorList>
    </citation>
    <scope>NUCLEOTIDE SEQUENCE</scope>
    <source>
        <tissue evidence="1">Shoot tissue taken approximately 20 cm above the soil surface</tissue>
    </source>
</reference>